<evidence type="ECO:0000313" key="2">
    <source>
        <dbReference type="Proteomes" id="UP001153332"/>
    </source>
</evidence>
<name>A0ACC2J146_9PEZI</name>
<reference evidence="1" key="1">
    <citation type="submission" date="2022-12" db="EMBL/GenBank/DDBJ databases">
        <title>Genome Sequence of Lasiodiplodia mahajangana.</title>
        <authorList>
            <person name="Buettner E."/>
        </authorList>
    </citation>
    <scope>NUCLEOTIDE SEQUENCE</scope>
    <source>
        <strain evidence="1">VT137</strain>
    </source>
</reference>
<dbReference type="Proteomes" id="UP001153332">
    <property type="component" value="Unassembled WGS sequence"/>
</dbReference>
<sequence length="80" mass="8074">MCVPKSVALAAAAAAAGVGVGDARSLMLTLSRFCRFAADVGVPSDFVGEALEPGNGDGGASRLPLLLIFDDVNEAIVGRR</sequence>
<evidence type="ECO:0000313" key="1">
    <source>
        <dbReference type="EMBL" id="KAJ8121185.1"/>
    </source>
</evidence>
<proteinExistence type="predicted"/>
<comment type="caution">
    <text evidence="1">The sequence shown here is derived from an EMBL/GenBank/DDBJ whole genome shotgun (WGS) entry which is preliminary data.</text>
</comment>
<accession>A0ACC2J146</accession>
<gene>
    <name evidence="1" type="ORF">O1611_g10167</name>
</gene>
<keyword evidence="2" id="KW-1185">Reference proteome</keyword>
<protein>
    <submittedName>
        <fullName evidence="1">Uncharacterized protein</fullName>
    </submittedName>
</protein>
<dbReference type="EMBL" id="JAPUUL010003886">
    <property type="protein sequence ID" value="KAJ8121185.1"/>
    <property type="molecule type" value="Genomic_DNA"/>
</dbReference>
<organism evidence="1 2">
    <name type="scientific">Lasiodiplodia mahajangana</name>
    <dbReference type="NCBI Taxonomy" id="1108764"/>
    <lineage>
        <taxon>Eukaryota</taxon>
        <taxon>Fungi</taxon>
        <taxon>Dikarya</taxon>
        <taxon>Ascomycota</taxon>
        <taxon>Pezizomycotina</taxon>
        <taxon>Dothideomycetes</taxon>
        <taxon>Dothideomycetes incertae sedis</taxon>
        <taxon>Botryosphaeriales</taxon>
        <taxon>Botryosphaeriaceae</taxon>
        <taxon>Lasiodiplodia</taxon>
    </lineage>
</organism>